<dbReference type="OrthoDB" id="9760715at2"/>
<proteinExistence type="predicted"/>
<dbReference type="PANTHER" id="PTHR45629">
    <property type="entry name" value="SNF2/RAD54 FAMILY MEMBER"/>
    <property type="match status" value="1"/>
</dbReference>
<dbReference type="STRING" id="1045558.SAMN05216175_11124"/>
<feature type="domain" description="Helicase ATP-binding" evidence="3">
    <location>
        <begin position="482"/>
        <end position="689"/>
    </location>
</feature>
<dbReference type="CDD" id="cd18793">
    <property type="entry name" value="SF2_C_SNF"/>
    <property type="match status" value="1"/>
</dbReference>
<evidence type="ECO:0000256" key="2">
    <source>
        <dbReference type="ARBA" id="ARBA00022806"/>
    </source>
</evidence>
<dbReference type="InterPro" id="IPR001650">
    <property type="entry name" value="Helicase_C-like"/>
</dbReference>
<dbReference type="Pfam" id="PF00176">
    <property type="entry name" value="SNF2-rel_dom"/>
    <property type="match status" value="1"/>
</dbReference>
<gene>
    <name evidence="5" type="ORF">SAMN05216175_11124</name>
</gene>
<dbReference type="SUPFAM" id="SSF52540">
    <property type="entry name" value="P-loop containing nucleoside triphosphate hydrolases"/>
    <property type="match status" value="2"/>
</dbReference>
<dbReference type="GO" id="GO:0004386">
    <property type="term" value="F:helicase activity"/>
    <property type="evidence" value="ECO:0007669"/>
    <property type="project" value="UniProtKB-KW"/>
</dbReference>
<dbReference type="Gene3D" id="3.40.50.10810">
    <property type="entry name" value="Tandem AAA-ATPase domain"/>
    <property type="match status" value="1"/>
</dbReference>
<feature type="domain" description="Helicase C-terminal" evidence="4">
    <location>
        <begin position="842"/>
        <end position="1004"/>
    </location>
</feature>
<evidence type="ECO:0000259" key="3">
    <source>
        <dbReference type="PROSITE" id="PS51192"/>
    </source>
</evidence>
<protein>
    <submittedName>
        <fullName evidence="5">Superfamily II DNA or RNA helicase, SNF2 family</fullName>
    </submittedName>
</protein>
<dbReference type="SMART" id="SM00490">
    <property type="entry name" value="HELICc"/>
    <property type="match status" value="1"/>
</dbReference>
<dbReference type="Pfam" id="PF00271">
    <property type="entry name" value="Helicase_C"/>
    <property type="match status" value="1"/>
</dbReference>
<dbReference type="GO" id="GO:0005524">
    <property type="term" value="F:ATP binding"/>
    <property type="evidence" value="ECO:0007669"/>
    <property type="project" value="InterPro"/>
</dbReference>
<dbReference type="GO" id="GO:0016787">
    <property type="term" value="F:hydrolase activity"/>
    <property type="evidence" value="ECO:0007669"/>
    <property type="project" value="UniProtKB-KW"/>
</dbReference>
<dbReference type="Proteomes" id="UP000198623">
    <property type="component" value="Unassembled WGS sequence"/>
</dbReference>
<dbReference type="InterPro" id="IPR049730">
    <property type="entry name" value="SNF2/RAD54-like_C"/>
</dbReference>
<keyword evidence="2 5" id="KW-0547">Nucleotide-binding</keyword>
<dbReference type="SMART" id="SM00487">
    <property type="entry name" value="DEXDc"/>
    <property type="match status" value="1"/>
</dbReference>
<sequence length="1014" mass="113804">MSVKSLLLSFLGVSKSISSSDYGAGFDYVADISGVNFFLDKKYYDSVLKGSGLPLETMQLVVFRMLEEQDLATAFPNGFMISSEVVAGLDDEQADILGIHRRYPGQFTSAISGHTGKSSFKVNLSAFYNEKNEPFRRKGPFIYFGTKKIYRLTSSELMGITAVENHQSLPVEERGTTANLRMMALLQMAERSGMRIDLSHFDRLDVSIPNEVGVLVTRMPDGSLELCPSLGTGITPDHLENRWQQLDLSGSDGVLRINNKIVLIEPKRMDALREVMSNRRIPADKVEDFITSPSAFLDASLVNLDLGFSLRVLGAGKLRHMDFGGLDDKKRDWFTTRMASEPIERLKFLIKSNDDVDEFVKQLKVAKSQGADSMEFAGELIDISDDDRIDVVVKEMIHQISNKVDQIKPDSYLPNDNNSKEKVSIVLREADEISSSLILKSNQLNEVNKPDWESYARAPYPHQKEGIDWILSLLESALTDDHDDLYRLQGALLADDMGLGKTYMTLVALREYLNRQKRYGKPEKPMLVIAPLSLLENWEQEVQNTFSTIPFRDIVVLQSGRDLKKYRIQGSDRESVQLASALNAEGQLSNDAIRYALQVGPESGVNRLDMDRRLVLTTYQTLRDYQFSLCVIDWGIVIFDEAQNIKNPNTLQTRAAKGLKADFKLLATGTPVENSLADFWCLIDTAQPGLLGSWAHFRDTWVKPITEADDENRDHIRATVGTELREAVGRFMLRRVKEDQLKGLPGKFIYSGICQSAGSLISVKDDLAKMMSGQQLQVYDSVLEEYRVKSSTEDMRGQALTTLQKLRSISLHPRLHDTASLLLASSPKHAVALINESGKLKVLLDVLEQIKAKREKVILFMVTKQLQRLLKMWLDKIYGLNIHVINGDTAAVQKKADDLTRKSMIEQFESVTGFNIIIMSPIAAGVGLTVVGANHVVHLERHWNPAKEAQATDRVYRIGQTIDVHIYLPAVLHPEFDSFDVHLDRLLNGKIVLKDAVITPDIVSETDMIKSMGL</sequence>
<keyword evidence="6" id="KW-1185">Reference proteome</keyword>
<keyword evidence="1" id="KW-0378">Hydrolase</keyword>
<evidence type="ECO:0000259" key="4">
    <source>
        <dbReference type="PROSITE" id="PS51194"/>
    </source>
</evidence>
<dbReference type="InterPro" id="IPR038718">
    <property type="entry name" value="SNF2-like_sf"/>
</dbReference>
<evidence type="ECO:0000256" key="1">
    <source>
        <dbReference type="ARBA" id="ARBA00022801"/>
    </source>
</evidence>
<dbReference type="InterPro" id="IPR000330">
    <property type="entry name" value="SNF2_N"/>
</dbReference>
<organism evidence="5 6">
    <name type="scientific">Neptunomonas qingdaonensis</name>
    <dbReference type="NCBI Taxonomy" id="1045558"/>
    <lineage>
        <taxon>Bacteria</taxon>
        <taxon>Pseudomonadati</taxon>
        <taxon>Pseudomonadota</taxon>
        <taxon>Gammaproteobacteria</taxon>
        <taxon>Oceanospirillales</taxon>
        <taxon>Oceanospirillaceae</taxon>
        <taxon>Neptunomonas</taxon>
    </lineage>
</organism>
<dbReference type="PROSITE" id="PS51194">
    <property type="entry name" value="HELICASE_CTER"/>
    <property type="match status" value="1"/>
</dbReference>
<dbReference type="Gene3D" id="3.40.50.300">
    <property type="entry name" value="P-loop containing nucleotide triphosphate hydrolases"/>
    <property type="match status" value="1"/>
</dbReference>
<evidence type="ECO:0000313" key="6">
    <source>
        <dbReference type="Proteomes" id="UP000198623"/>
    </source>
</evidence>
<dbReference type="InterPro" id="IPR014001">
    <property type="entry name" value="Helicase_ATP-bd"/>
</dbReference>
<dbReference type="RefSeq" id="WP_090728887.1">
    <property type="nucleotide sequence ID" value="NZ_FOOU01000011.1"/>
</dbReference>
<dbReference type="PANTHER" id="PTHR45629:SF7">
    <property type="entry name" value="DNA EXCISION REPAIR PROTEIN ERCC-6-RELATED"/>
    <property type="match status" value="1"/>
</dbReference>
<reference evidence="6" key="1">
    <citation type="submission" date="2016-10" db="EMBL/GenBank/DDBJ databases">
        <authorList>
            <person name="Varghese N."/>
            <person name="Submissions S."/>
        </authorList>
    </citation>
    <scope>NUCLEOTIDE SEQUENCE [LARGE SCALE GENOMIC DNA]</scope>
    <source>
        <strain evidence="6">CGMCC 1.10971</strain>
    </source>
</reference>
<evidence type="ECO:0000313" key="5">
    <source>
        <dbReference type="EMBL" id="SFG68492.1"/>
    </source>
</evidence>
<accession>A0A1I2TUA2</accession>
<dbReference type="EMBL" id="FOOU01000011">
    <property type="protein sequence ID" value="SFG68492.1"/>
    <property type="molecule type" value="Genomic_DNA"/>
</dbReference>
<dbReference type="AlphaFoldDB" id="A0A1I2TUA2"/>
<keyword evidence="2 5" id="KW-0067">ATP-binding</keyword>
<keyword evidence="2 5" id="KW-0347">Helicase</keyword>
<dbReference type="InterPro" id="IPR027417">
    <property type="entry name" value="P-loop_NTPase"/>
</dbReference>
<dbReference type="InterPro" id="IPR050496">
    <property type="entry name" value="SNF2_RAD54_helicase_repair"/>
</dbReference>
<name>A0A1I2TUA2_9GAMM</name>
<dbReference type="PROSITE" id="PS51192">
    <property type="entry name" value="HELICASE_ATP_BIND_1"/>
    <property type="match status" value="1"/>
</dbReference>